<dbReference type="Proteomes" id="UP001212841">
    <property type="component" value="Unassembled WGS sequence"/>
</dbReference>
<dbReference type="PANTHER" id="PTHR28260">
    <property type="entry name" value="SPINDLE POLE BODY COMPONENT SPC105"/>
    <property type="match status" value="1"/>
</dbReference>
<feature type="compositionally biased region" description="Polar residues" evidence="2">
    <location>
        <begin position="1"/>
        <end position="16"/>
    </location>
</feature>
<feature type="compositionally biased region" description="Polar residues" evidence="2">
    <location>
        <begin position="210"/>
        <end position="232"/>
    </location>
</feature>
<dbReference type="InterPro" id="IPR040850">
    <property type="entry name" value="Knl1_RWD_C"/>
</dbReference>
<protein>
    <recommendedName>
        <fullName evidence="3">Spc7 kinetochore protein domain-containing protein</fullName>
    </recommendedName>
</protein>
<evidence type="ECO:0000313" key="5">
    <source>
        <dbReference type="Proteomes" id="UP001212841"/>
    </source>
</evidence>
<comment type="caution">
    <text evidence="4">The sequence shown here is derived from an EMBL/GenBank/DDBJ whole genome shotgun (WGS) entry which is preliminary data.</text>
</comment>
<dbReference type="GO" id="GO:0007094">
    <property type="term" value="P:mitotic spindle assembly checkpoint signaling"/>
    <property type="evidence" value="ECO:0007669"/>
    <property type="project" value="TreeGrafter"/>
</dbReference>
<evidence type="ECO:0000259" key="3">
    <source>
        <dbReference type="SMART" id="SM00787"/>
    </source>
</evidence>
<dbReference type="PANTHER" id="PTHR28260:SF1">
    <property type="entry name" value="SPINDLE POLE BODY COMPONENT SPC105"/>
    <property type="match status" value="1"/>
</dbReference>
<accession>A0AAD5SC56</accession>
<evidence type="ECO:0000313" key="4">
    <source>
        <dbReference type="EMBL" id="KAJ3050816.1"/>
    </source>
</evidence>
<feature type="non-terminal residue" evidence="4">
    <location>
        <position position="1206"/>
    </location>
</feature>
<dbReference type="GO" id="GO:0034501">
    <property type="term" value="P:protein localization to kinetochore"/>
    <property type="evidence" value="ECO:0007669"/>
    <property type="project" value="TreeGrafter"/>
</dbReference>
<feature type="compositionally biased region" description="Low complexity" evidence="2">
    <location>
        <begin position="154"/>
        <end position="163"/>
    </location>
</feature>
<feature type="region of interest" description="Disordered" evidence="2">
    <location>
        <begin position="327"/>
        <end position="353"/>
    </location>
</feature>
<organism evidence="4 5">
    <name type="scientific">Rhizophlyctis rosea</name>
    <dbReference type="NCBI Taxonomy" id="64517"/>
    <lineage>
        <taxon>Eukaryota</taxon>
        <taxon>Fungi</taxon>
        <taxon>Fungi incertae sedis</taxon>
        <taxon>Chytridiomycota</taxon>
        <taxon>Chytridiomycota incertae sedis</taxon>
        <taxon>Chytridiomycetes</taxon>
        <taxon>Rhizophlyctidales</taxon>
        <taxon>Rhizophlyctidaceae</taxon>
        <taxon>Rhizophlyctis</taxon>
    </lineage>
</organism>
<feature type="domain" description="Spc7 kinetochore protein" evidence="3">
    <location>
        <begin position="706"/>
        <end position="1021"/>
    </location>
</feature>
<feature type="compositionally biased region" description="Low complexity" evidence="2">
    <location>
        <begin position="575"/>
        <end position="584"/>
    </location>
</feature>
<dbReference type="GO" id="GO:0000776">
    <property type="term" value="C:kinetochore"/>
    <property type="evidence" value="ECO:0007669"/>
    <property type="project" value="TreeGrafter"/>
</dbReference>
<dbReference type="InterPro" id="IPR013253">
    <property type="entry name" value="Spc7_domain"/>
</dbReference>
<dbReference type="EMBL" id="JADGJD010000469">
    <property type="protein sequence ID" value="KAJ3050816.1"/>
    <property type="molecule type" value="Genomic_DNA"/>
</dbReference>
<evidence type="ECO:0000256" key="2">
    <source>
        <dbReference type="SAM" id="MobiDB-lite"/>
    </source>
</evidence>
<name>A0AAD5SC56_9FUNG</name>
<feature type="coiled-coil region" evidence="1">
    <location>
        <begin position="883"/>
        <end position="970"/>
    </location>
</feature>
<keyword evidence="1" id="KW-0175">Coiled coil</keyword>
<dbReference type="InterPro" id="IPR033338">
    <property type="entry name" value="Spc105/Spc7"/>
</dbReference>
<feature type="compositionally biased region" description="Polar residues" evidence="2">
    <location>
        <begin position="533"/>
        <end position="553"/>
    </location>
</feature>
<sequence>MFTQKNNTTNWGSITQPLKKFDKKPDPANDQNVSPDAMESKHNVNNPNGPQEVADIFAPPVKPTVEDKEEKKRIRKSLGRRVSFAATAHVRLFDKDSDMWPTPDTPKSNRLLPDEEPEHPPQSVDKGSRFQIPDLSSVPRMSDAFNLTLTGNESNSDASSKDSSFAHEAENRSFDEALKGSPIHTYQPKDDDIEMSDPSSPLPTSTQQPNDSNRLYPSLSPDSLPQNPNNPTKPRDSIAPFFANMRSEPMAFQSSRPSIGGPSEGSDPAEEGNASKRPRDSIAAFFHHPDASATMEQDEEEEGEEVGAQYFQPMENYDPELQDQSMMSIEEPSSSSHHDESMEESVDGPRDDTLHGAAFPVYEDTIHGFLNSTAQAPAPAEAIISNVVEVTKPAPRGRPMTTLRGSTEVDDTIHQFFVHQAPLNSEPELEDDSFMEEESAQSGKSIPMFSEENDTIGRFFYPGASEEASASGKMPMSEYLNDASDDEAAGGTTQTTMEITKCMGGILSSAREMPTPTDESLSGAIAGGAPNVGSPTPNIIQRRQSLRLSTKRASASPVLKSPASAKRRRRSSMVPTALTFTEPAEPAEPPKESEVPIPSQPSPLRRTQDEPVGPSEPPAEANISVADPMLSNGLGVEDEVAVDDAPAAVIANDNEESSLDGPLVQEEPSEIEGEDNLMNEHMSFADTSFAPLTENDVDEVKEPISIQNAVQSGSPEPTSIVSLQDFLDATSIDFKTELAVAFRRPTDVFGTTSGQEDPSDIDYSKAEYLWFDELETYELACKDLTQSIESSQKSLAAADSEIAENPPLIFFEFIEGDAEEKQRYQAELRLTKSAARSEAKQAWYERKAKILSDVGSRYNATLPLLRRDADYLAKFDVNLQPLEEEIRNCVKGAEDEIERLEERQAKHEREQVEEVARLKESQRETSNKQAELIAELERLRNELNETENTEKRLIAQKSSIQQAIKNAEDTCRNTVVFDVNDLNGLRDESRLLESMFHWRTTRITSNQFCLSFDNIILLTLFKGEAGLRHEIQLAYEQRPQFQVSNYDHQSIDRAMIEAIGAQRISAILSAVQANTGNITSMSELPRVTDTITRVWNSLRKLFKDVGTAREDHDVKFCSAPSDVVVSAGFFNRRYRTKFRVAVTCFGGAGKMVYPDGKWEWTVDVEYGNAVSTEVIGNIMKTTQPGDGRVARAFRSLQEYVDSGGVT</sequence>
<keyword evidence="5" id="KW-1185">Reference proteome</keyword>
<dbReference type="AlphaFoldDB" id="A0AAD5SC56"/>
<dbReference type="SMART" id="SM00787">
    <property type="entry name" value="Spc7"/>
    <property type="match status" value="1"/>
</dbReference>
<gene>
    <name evidence="4" type="ORF">HK097_008193</name>
</gene>
<feature type="region of interest" description="Disordered" evidence="2">
    <location>
        <begin position="92"/>
        <end position="305"/>
    </location>
</feature>
<dbReference type="Pfam" id="PF18210">
    <property type="entry name" value="Knl1_RWD_C"/>
    <property type="match status" value="1"/>
</dbReference>
<reference evidence="4" key="1">
    <citation type="submission" date="2020-05" db="EMBL/GenBank/DDBJ databases">
        <title>Phylogenomic resolution of chytrid fungi.</title>
        <authorList>
            <person name="Stajich J.E."/>
            <person name="Amses K."/>
            <person name="Simmons R."/>
            <person name="Seto K."/>
            <person name="Myers J."/>
            <person name="Bonds A."/>
            <person name="Quandt C.A."/>
            <person name="Barry K."/>
            <person name="Liu P."/>
            <person name="Grigoriev I."/>
            <person name="Longcore J.E."/>
            <person name="James T.Y."/>
        </authorList>
    </citation>
    <scope>NUCLEOTIDE SEQUENCE</scope>
    <source>
        <strain evidence="4">JEL0318</strain>
    </source>
</reference>
<dbReference type="GO" id="GO:1990758">
    <property type="term" value="P:mitotic sister chromatid biorientation"/>
    <property type="evidence" value="ECO:0007669"/>
    <property type="project" value="TreeGrafter"/>
</dbReference>
<feature type="compositionally biased region" description="Low complexity" evidence="2">
    <location>
        <begin position="196"/>
        <end position="209"/>
    </location>
</feature>
<dbReference type="Pfam" id="PF08317">
    <property type="entry name" value="Spc7"/>
    <property type="match status" value="1"/>
</dbReference>
<evidence type="ECO:0000256" key="1">
    <source>
        <dbReference type="SAM" id="Coils"/>
    </source>
</evidence>
<feature type="region of interest" description="Disordered" evidence="2">
    <location>
        <begin position="1"/>
        <end position="80"/>
    </location>
</feature>
<feature type="compositionally biased region" description="Basic and acidic residues" evidence="2">
    <location>
        <begin position="164"/>
        <end position="178"/>
    </location>
</feature>
<feature type="compositionally biased region" description="Acidic residues" evidence="2">
    <location>
        <begin position="296"/>
        <end position="305"/>
    </location>
</feature>
<proteinExistence type="predicted"/>
<feature type="region of interest" description="Disordered" evidence="2">
    <location>
        <begin position="509"/>
        <end position="623"/>
    </location>
</feature>